<evidence type="ECO:0000256" key="10">
    <source>
        <dbReference type="ARBA" id="ARBA00031145"/>
    </source>
</evidence>
<dbReference type="PANTHER" id="PTHR23293">
    <property type="entry name" value="FAD SYNTHETASE-RELATED FMN ADENYLYLTRANSFERASE"/>
    <property type="match status" value="1"/>
</dbReference>
<feature type="non-terminal residue" evidence="15">
    <location>
        <position position="403"/>
    </location>
</feature>
<evidence type="ECO:0000256" key="7">
    <source>
        <dbReference type="ARBA" id="ARBA00022741"/>
    </source>
</evidence>
<keyword evidence="5" id="KW-0808">Transferase</keyword>
<evidence type="ECO:0000256" key="5">
    <source>
        <dbReference type="ARBA" id="ARBA00022679"/>
    </source>
</evidence>
<keyword evidence="9" id="KW-0067">ATP-binding</keyword>
<dbReference type="EMBL" id="CM000612">
    <property type="protein sequence ID" value="EEC47793.1"/>
    <property type="molecule type" value="Genomic_DNA"/>
</dbReference>
<gene>
    <name evidence="15" type="ORF">PHATRDRAFT_12894</name>
</gene>
<comment type="catalytic activity">
    <reaction evidence="12">
        <text>FMN + ATP + H(+) = FAD + diphosphate</text>
        <dbReference type="Rhea" id="RHEA:17237"/>
        <dbReference type="ChEBI" id="CHEBI:15378"/>
        <dbReference type="ChEBI" id="CHEBI:30616"/>
        <dbReference type="ChEBI" id="CHEBI:33019"/>
        <dbReference type="ChEBI" id="CHEBI:57692"/>
        <dbReference type="ChEBI" id="CHEBI:58210"/>
        <dbReference type="EC" id="2.7.7.2"/>
    </reaction>
</comment>
<dbReference type="InterPro" id="IPR002500">
    <property type="entry name" value="PAPS_reduct_dom"/>
</dbReference>
<dbReference type="Proteomes" id="UP000000759">
    <property type="component" value="Chromosome 9"/>
</dbReference>
<reference evidence="16" key="2">
    <citation type="submission" date="2008-08" db="EMBL/GenBank/DDBJ databases">
        <authorList>
            <consortium name="Diatom Consortium"/>
            <person name="Grigoriev I."/>
            <person name="Grimwood J."/>
            <person name="Kuo A."/>
            <person name="Otillar R.P."/>
            <person name="Salamov A."/>
            <person name="Detter J.C."/>
            <person name="Lindquist E."/>
            <person name="Shapiro H."/>
            <person name="Lucas S."/>
            <person name="Glavina del Rio T."/>
            <person name="Pitluck S."/>
            <person name="Rokhsar D."/>
            <person name="Bowler C."/>
        </authorList>
    </citation>
    <scope>GENOME REANNOTATION</scope>
    <source>
        <strain evidence="16">CCAP 1055/1</strain>
    </source>
</reference>
<name>B7FZY6_PHATC</name>
<evidence type="ECO:0000256" key="12">
    <source>
        <dbReference type="ARBA" id="ARBA00049494"/>
    </source>
</evidence>
<dbReference type="KEGG" id="pti:PHATRDRAFT_12894"/>
<evidence type="ECO:0000256" key="13">
    <source>
        <dbReference type="SAM" id="MobiDB-lite"/>
    </source>
</evidence>
<protein>
    <recommendedName>
        <fullName evidence="2">FAD synthase</fullName>
        <ecNumber evidence="2">2.7.7.2</ecNumber>
    </recommendedName>
    <alternativeName>
        <fullName evidence="10">FAD pyrophosphorylase</fullName>
    </alternativeName>
    <alternativeName>
        <fullName evidence="11">FMN adenylyltransferase</fullName>
    </alternativeName>
</protein>
<dbReference type="GeneID" id="7201316"/>
<evidence type="ECO:0000259" key="14">
    <source>
        <dbReference type="SMART" id="SM00852"/>
    </source>
</evidence>
<accession>B7FZY6</accession>
<dbReference type="PANTHER" id="PTHR23293:SF9">
    <property type="entry name" value="FAD SYNTHASE"/>
    <property type="match status" value="1"/>
</dbReference>
<sequence length="403" mass="45211">MVEQALNNLDHAYRLYGPESVICSFNGGKDAVVILHLVRAAHARFYDQQRNLDGNPIEPLRPRVVYFEHKDEFPEIRSFLREMVDVYELDMIAFEQGIKFSEGLKTLVTHNVPQNSNVSFPVAFVLGTRATDPNARGQGTFAPSSHYMPPFMRVNPVLEWTYGHVWHFLRLFHLPYCGLYDQGYTSLGTTKDTIPCPALTVPGGNTTNAIPRYWPAYMLRDWDQERAGRLSKPKANKTVDDTSSSASRTTQLSAMTTVGVLIIGDEILKGLTADTNTLAAAKAFREKNVLLKRVVIVSDDSDEIIQEIHRLQNEVDVIITSGGVGPTHDDVTIKSVAAALRFDMVLHEEMADLLREKMSNDADTELTEAQVKMATLPNASKLRYLSDDPSDWPVLQCRNIFIL</sequence>
<dbReference type="FunCoup" id="B7FZY6">
    <property type="interactions" value="68"/>
</dbReference>
<evidence type="ECO:0000256" key="9">
    <source>
        <dbReference type="ARBA" id="ARBA00022840"/>
    </source>
</evidence>
<dbReference type="SUPFAM" id="SSF52402">
    <property type="entry name" value="Adenine nucleotide alpha hydrolases-like"/>
    <property type="match status" value="1"/>
</dbReference>
<reference evidence="15 16" key="1">
    <citation type="journal article" date="2008" name="Nature">
        <title>The Phaeodactylum genome reveals the evolutionary history of diatom genomes.</title>
        <authorList>
            <person name="Bowler C."/>
            <person name="Allen A.E."/>
            <person name="Badger J.H."/>
            <person name="Grimwood J."/>
            <person name="Jabbari K."/>
            <person name="Kuo A."/>
            <person name="Maheswari U."/>
            <person name="Martens C."/>
            <person name="Maumus F."/>
            <person name="Otillar R.P."/>
            <person name="Rayko E."/>
            <person name="Salamov A."/>
            <person name="Vandepoele K."/>
            <person name="Beszteri B."/>
            <person name="Gruber A."/>
            <person name="Heijde M."/>
            <person name="Katinka M."/>
            <person name="Mock T."/>
            <person name="Valentin K."/>
            <person name="Verret F."/>
            <person name="Berges J.A."/>
            <person name="Brownlee C."/>
            <person name="Cadoret J.P."/>
            <person name="Chiovitti A."/>
            <person name="Choi C.J."/>
            <person name="Coesel S."/>
            <person name="De Martino A."/>
            <person name="Detter J.C."/>
            <person name="Durkin C."/>
            <person name="Falciatore A."/>
            <person name="Fournet J."/>
            <person name="Haruta M."/>
            <person name="Huysman M.J."/>
            <person name="Jenkins B.D."/>
            <person name="Jiroutova K."/>
            <person name="Jorgensen R.E."/>
            <person name="Joubert Y."/>
            <person name="Kaplan A."/>
            <person name="Kroger N."/>
            <person name="Kroth P.G."/>
            <person name="La Roche J."/>
            <person name="Lindquist E."/>
            <person name="Lommer M."/>
            <person name="Martin-Jezequel V."/>
            <person name="Lopez P.J."/>
            <person name="Lucas S."/>
            <person name="Mangogna M."/>
            <person name="McGinnis K."/>
            <person name="Medlin L.K."/>
            <person name="Montsant A."/>
            <person name="Oudot-Le Secq M.P."/>
            <person name="Napoli C."/>
            <person name="Obornik M."/>
            <person name="Parker M.S."/>
            <person name="Petit J.L."/>
            <person name="Porcel B.M."/>
            <person name="Poulsen N."/>
            <person name="Robison M."/>
            <person name="Rychlewski L."/>
            <person name="Rynearson T.A."/>
            <person name="Schmutz J."/>
            <person name="Shapiro H."/>
            <person name="Siaut M."/>
            <person name="Stanley M."/>
            <person name="Sussman M.R."/>
            <person name="Taylor A.R."/>
            <person name="Vardi A."/>
            <person name="von Dassow P."/>
            <person name="Vyverman W."/>
            <person name="Willis A."/>
            <person name="Wyrwicz L.S."/>
            <person name="Rokhsar D.S."/>
            <person name="Weissenbach J."/>
            <person name="Armbrust E.V."/>
            <person name="Green B.R."/>
            <person name="Van de Peer Y."/>
            <person name="Grigoriev I.V."/>
        </authorList>
    </citation>
    <scope>NUCLEOTIDE SEQUENCE [LARGE SCALE GENOMIC DNA]</scope>
    <source>
        <strain evidence="15 16">CCAP 1055/1</strain>
    </source>
</reference>
<evidence type="ECO:0000256" key="1">
    <source>
        <dbReference type="ARBA" id="ARBA00004726"/>
    </source>
</evidence>
<evidence type="ECO:0000256" key="3">
    <source>
        <dbReference type="ARBA" id="ARBA00022630"/>
    </source>
</evidence>
<dbReference type="EC" id="2.7.7.2" evidence="2"/>
<dbReference type="CDD" id="cd23948">
    <property type="entry name" value="FAD_synthase"/>
    <property type="match status" value="1"/>
</dbReference>
<keyword evidence="6" id="KW-0548">Nucleotidyltransferase</keyword>
<evidence type="ECO:0000313" key="15">
    <source>
        <dbReference type="EMBL" id="EEC47793.1"/>
    </source>
</evidence>
<feature type="domain" description="MoaB/Mog" evidence="14">
    <location>
        <begin position="259"/>
        <end position="397"/>
    </location>
</feature>
<dbReference type="AlphaFoldDB" id="B7FZY6"/>
<organism evidence="15 16">
    <name type="scientific">Phaeodactylum tricornutum (strain CCAP 1055/1)</name>
    <dbReference type="NCBI Taxonomy" id="556484"/>
    <lineage>
        <taxon>Eukaryota</taxon>
        <taxon>Sar</taxon>
        <taxon>Stramenopiles</taxon>
        <taxon>Ochrophyta</taxon>
        <taxon>Bacillariophyta</taxon>
        <taxon>Bacillariophyceae</taxon>
        <taxon>Bacillariophycidae</taxon>
        <taxon>Naviculales</taxon>
        <taxon>Phaeodactylaceae</taxon>
        <taxon>Phaeodactylum</taxon>
    </lineage>
</organism>
<dbReference type="InParanoid" id="B7FZY6"/>
<dbReference type="SMART" id="SM00852">
    <property type="entry name" value="MoCF_biosynth"/>
    <property type="match status" value="1"/>
</dbReference>
<dbReference type="Pfam" id="PF01507">
    <property type="entry name" value="PAPS_reduct"/>
    <property type="match status" value="1"/>
</dbReference>
<dbReference type="Pfam" id="PF00994">
    <property type="entry name" value="MoCF_biosynth"/>
    <property type="match status" value="1"/>
</dbReference>
<dbReference type="RefSeq" id="XP_002180385.1">
    <property type="nucleotide sequence ID" value="XM_002180349.1"/>
</dbReference>
<dbReference type="PaxDb" id="2850-Phatr12894"/>
<evidence type="ECO:0000256" key="4">
    <source>
        <dbReference type="ARBA" id="ARBA00022643"/>
    </source>
</evidence>
<dbReference type="InterPro" id="IPR036425">
    <property type="entry name" value="MoaB/Mog-like_dom_sf"/>
</dbReference>
<evidence type="ECO:0000313" key="16">
    <source>
        <dbReference type="Proteomes" id="UP000000759"/>
    </source>
</evidence>
<comment type="pathway">
    <text evidence="1">Cofactor biosynthesis; FAD biosynthesis; FAD from FMN: step 1/1.</text>
</comment>
<dbReference type="Gene3D" id="3.40.980.10">
    <property type="entry name" value="MoaB/Mog-like domain"/>
    <property type="match status" value="1"/>
</dbReference>
<dbReference type="GO" id="GO:0005524">
    <property type="term" value="F:ATP binding"/>
    <property type="evidence" value="ECO:0007669"/>
    <property type="project" value="UniProtKB-KW"/>
</dbReference>
<keyword evidence="16" id="KW-1185">Reference proteome</keyword>
<keyword evidence="4" id="KW-0288">FMN</keyword>
<feature type="region of interest" description="Disordered" evidence="13">
    <location>
        <begin position="228"/>
        <end position="248"/>
    </location>
</feature>
<keyword evidence="3" id="KW-0285">Flavoprotein</keyword>
<evidence type="ECO:0000256" key="8">
    <source>
        <dbReference type="ARBA" id="ARBA00022827"/>
    </source>
</evidence>
<dbReference type="GO" id="GO:0006747">
    <property type="term" value="P:FAD biosynthetic process"/>
    <property type="evidence" value="ECO:0007669"/>
    <property type="project" value="TreeGrafter"/>
</dbReference>
<dbReference type="Gene3D" id="3.40.50.620">
    <property type="entry name" value="HUPs"/>
    <property type="match status" value="1"/>
</dbReference>
<keyword evidence="8" id="KW-0274">FAD</keyword>
<evidence type="ECO:0000256" key="11">
    <source>
        <dbReference type="ARBA" id="ARBA00031871"/>
    </source>
</evidence>
<dbReference type="SUPFAM" id="SSF53218">
    <property type="entry name" value="Molybdenum cofactor biosynthesis proteins"/>
    <property type="match status" value="1"/>
</dbReference>
<evidence type="ECO:0000256" key="2">
    <source>
        <dbReference type="ARBA" id="ARBA00012393"/>
    </source>
</evidence>
<dbReference type="eggNOG" id="KOG2644">
    <property type="taxonomic scope" value="Eukaryota"/>
</dbReference>
<dbReference type="STRING" id="556484.B7FZY6"/>
<dbReference type="GO" id="GO:0003919">
    <property type="term" value="F:FMN adenylyltransferase activity"/>
    <property type="evidence" value="ECO:0007669"/>
    <property type="project" value="UniProtKB-EC"/>
</dbReference>
<dbReference type="InterPro" id="IPR001453">
    <property type="entry name" value="MoaB/Mog_dom"/>
</dbReference>
<evidence type="ECO:0000256" key="6">
    <source>
        <dbReference type="ARBA" id="ARBA00022695"/>
    </source>
</evidence>
<dbReference type="InterPro" id="IPR014729">
    <property type="entry name" value="Rossmann-like_a/b/a_fold"/>
</dbReference>
<proteinExistence type="predicted"/>
<keyword evidence="7" id="KW-0547">Nucleotide-binding</keyword>
<dbReference type="OrthoDB" id="270728at2759"/>